<dbReference type="Proteomes" id="UP000019222">
    <property type="component" value="Chromosome"/>
</dbReference>
<feature type="domain" description="Lsr2 DNA-binding" evidence="3">
    <location>
        <begin position="74"/>
        <end position="105"/>
    </location>
</feature>
<dbReference type="AlphaFoldDB" id="W5Y4V4"/>
<evidence type="ECO:0000313" key="4">
    <source>
        <dbReference type="EMBL" id="AHI23860.1"/>
    </source>
</evidence>
<dbReference type="InterPro" id="IPR042261">
    <property type="entry name" value="Lsr2-like_dimerization"/>
</dbReference>
<sequence length="110" mass="12305">MARREVTQIFDDLDNSPLEEKDVRVIRFSVNGTDYVLDVSEKNAAAFHAQLAPYINAARKVPSLRGRKPGAIAPYDPREVRQWASKNGYAVARRGKISQEIIDAYLAVTS</sequence>
<accession>W5Y4V4</accession>
<keyword evidence="1" id="KW-0238">DNA-binding</keyword>
<dbReference type="EMBL" id="CP004353">
    <property type="protein sequence ID" value="AHI23860.1"/>
    <property type="molecule type" value="Genomic_DNA"/>
</dbReference>
<dbReference type="Pfam" id="PF11774">
    <property type="entry name" value="Lsr2"/>
    <property type="match status" value="1"/>
</dbReference>
<evidence type="ECO:0000313" key="5">
    <source>
        <dbReference type="Proteomes" id="UP000019222"/>
    </source>
</evidence>
<dbReference type="HOGENOM" id="CLU_139818_1_0_11"/>
<dbReference type="GO" id="GO:0016746">
    <property type="term" value="F:acyltransferase activity"/>
    <property type="evidence" value="ECO:0007669"/>
    <property type="project" value="InterPro"/>
</dbReference>
<dbReference type="Gene3D" id="4.10.320.10">
    <property type="entry name" value="E3-binding domain"/>
    <property type="match status" value="1"/>
</dbReference>
<dbReference type="InterPro" id="IPR036625">
    <property type="entry name" value="E3-bd_dom_sf"/>
</dbReference>
<dbReference type="InterPro" id="IPR024412">
    <property type="entry name" value="Lsr2_dim_dom"/>
</dbReference>
<protein>
    <submittedName>
        <fullName evidence="4">Multifunctional histone-like protein</fullName>
    </submittedName>
</protein>
<dbReference type="InterPro" id="IPR055370">
    <property type="entry name" value="Lsr2_DNA-bd"/>
</dbReference>
<dbReference type="Pfam" id="PF23359">
    <property type="entry name" value="Lsr2_DNA-bd"/>
    <property type="match status" value="1"/>
</dbReference>
<evidence type="ECO:0000259" key="2">
    <source>
        <dbReference type="Pfam" id="PF11774"/>
    </source>
</evidence>
<evidence type="ECO:0000256" key="1">
    <source>
        <dbReference type="ARBA" id="ARBA00023125"/>
    </source>
</evidence>
<dbReference type="eggNOG" id="ENOG5032RKK">
    <property type="taxonomic scope" value="Bacteria"/>
</dbReference>
<dbReference type="PATRIC" id="fig|1224164.3.peg.2507"/>
<gene>
    <name evidence="4" type="ORF">B843_12420</name>
</gene>
<keyword evidence="5" id="KW-1185">Reference proteome</keyword>
<evidence type="ECO:0000259" key="3">
    <source>
        <dbReference type="Pfam" id="PF23359"/>
    </source>
</evidence>
<dbReference type="STRING" id="1224164.B843_12420"/>
<organism evidence="4 5">
    <name type="scientific">Corynebacterium vitaeruminis DSM 20294</name>
    <dbReference type="NCBI Taxonomy" id="1224164"/>
    <lineage>
        <taxon>Bacteria</taxon>
        <taxon>Bacillati</taxon>
        <taxon>Actinomycetota</taxon>
        <taxon>Actinomycetes</taxon>
        <taxon>Mycobacteriales</taxon>
        <taxon>Corynebacteriaceae</taxon>
        <taxon>Corynebacterium</taxon>
    </lineage>
</organism>
<reference evidence="4 5" key="1">
    <citation type="submission" date="2013-02" db="EMBL/GenBank/DDBJ databases">
        <title>The complete genome sequence of Corynebacterium vitaeruminis DSM 20294.</title>
        <authorList>
            <person name="Ruckert C."/>
            <person name="Albersmeier A."/>
            <person name="Kalinowski J."/>
        </authorList>
    </citation>
    <scope>NUCLEOTIDE SEQUENCE [LARGE SCALE GENOMIC DNA]</scope>
    <source>
        <strain evidence="5">ATCC 10234</strain>
    </source>
</reference>
<feature type="domain" description="Lsr2 dimerization" evidence="2">
    <location>
        <begin position="1"/>
        <end position="61"/>
    </location>
</feature>
<dbReference type="RefSeq" id="WP_025253836.1">
    <property type="nucleotide sequence ID" value="NZ_CP004353.1"/>
</dbReference>
<dbReference type="Gene3D" id="3.30.60.230">
    <property type="entry name" value="Lsr2, dimerization domain"/>
    <property type="match status" value="1"/>
</dbReference>
<dbReference type="GO" id="GO:0003677">
    <property type="term" value="F:DNA binding"/>
    <property type="evidence" value="ECO:0007669"/>
    <property type="project" value="UniProtKB-KW"/>
</dbReference>
<name>W5Y4V4_9CORY</name>
<proteinExistence type="predicted"/>
<dbReference type="KEGG" id="cvt:B843_12420"/>